<gene>
    <name evidence="2" type="ORF">A8990_10858</name>
</gene>
<keyword evidence="1" id="KW-0472">Membrane</keyword>
<dbReference type="RefSeq" id="WP_116188668.1">
    <property type="nucleotide sequence ID" value="NZ_QTTN01000008.1"/>
</dbReference>
<evidence type="ECO:0000256" key="1">
    <source>
        <dbReference type="SAM" id="Phobius"/>
    </source>
</evidence>
<feature type="transmembrane region" description="Helical" evidence="1">
    <location>
        <begin position="40"/>
        <end position="58"/>
    </location>
</feature>
<reference evidence="2 3" key="1">
    <citation type="submission" date="2018-08" db="EMBL/GenBank/DDBJ databases">
        <title>Genomic Encyclopedia of Type Strains, Phase III (KMG-III): the genomes of soil and plant-associated and newly described type strains.</title>
        <authorList>
            <person name="Whitman W."/>
        </authorList>
    </citation>
    <scope>NUCLEOTIDE SEQUENCE [LARGE SCALE GENOMIC DNA]</scope>
    <source>
        <strain evidence="2 3">CGMCC 1.10966</strain>
    </source>
</reference>
<dbReference type="EMBL" id="QTTN01000008">
    <property type="protein sequence ID" value="REE88562.1"/>
    <property type="molecule type" value="Genomic_DNA"/>
</dbReference>
<organism evidence="2 3">
    <name type="scientific">Paenibacillus taihuensis</name>
    <dbReference type="NCBI Taxonomy" id="1156355"/>
    <lineage>
        <taxon>Bacteria</taxon>
        <taxon>Bacillati</taxon>
        <taxon>Bacillota</taxon>
        <taxon>Bacilli</taxon>
        <taxon>Bacillales</taxon>
        <taxon>Paenibacillaceae</taxon>
        <taxon>Paenibacillus</taxon>
    </lineage>
</organism>
<keyword evidence="3" id="KW-1185">Reference proteome</keyword>
<dbReference type="PROSITE" id="PS51257">
    <property type="entry name" value="PROKAR_LIPOPROTEIN"/>
    <property type="match status" value="1"/>
</dbReference>
<keyword evidence="1" id="KW-1133">Transmembrane helix</keyword>
<feature type="transmembrane region" description="Helical" evidence="1">
    <location>
        <begin position="7"/>
        <end position="28"/>
    </location>
</feature>
<proteinExistence type="predicted"/>
<evidence type="ECO:0000313" key="2">
    <source>
        <dbReference type="EMBL" id="REE88562.1"/>
    </source>
</evidence>
<keyword evidence="1" id="KW-0812">Transmembrane</keyword>
<accession>A0A3D9S6V3</accession>
<sequence>MRLLDWLVAVSLVVIGIACLTMAATWMMGSSSAIHNFFSILMWTIVPLVIAAIVYFVLQFKQGERGK</sequence>
<protein>
    <submittedName>
        <fullName evidence="2">Uncharacterized protein</fullName>
    </submittedName>
</protein>
<comment type="caution">
    <text evidence="2">The sequence shown here is derived from an EMBL/GenBank/DDBJ whole genome shotgun (WGS) entry which is preliminary data.</text>
</comment>
<evidence type="ECO:0000313" key="3">
    <source>
        <dbReference type="Proteomes" id="UP000256304"/>
    </source>
</evidence>
<dbReference type="Proteomes" id="UP000256304">
    <property type="component" value="Unassembled WGS sequence"/>
</dbReference>
<dbReference type="AlphaFoldDB" id="A0A3D9S6V3"/>
<name>A0A3D9S6V3_9BACL</name>
<dbReference type="OrthoDB" id="2643649at2"/>